<accession>A0A7S2TIW5</accession>
<dbReference type="EMBL" id="HBHP01006933">
    <property type="protein sequence ID" value="CAD9752646.1"/>
    <property type="molecule type" value="Transcribed_RNA"/>
</dbReference>
<proteinExistence type="predicted"/>
<gene>
    <name evidence="1" type="ORF">LSP00402_LOCUS4305</name>
</gene>
<protein>
    <submittedName>
        <fullName evidence="1">Uncharacterized protein</fullName>
    </submittedName>
</protein>
<reference evidence="1" key="1">
    <citation type="submission" date="2021-01" db="EMBL/GenBank/DDBJ databases">
        <authorList>
            <person name="Corre E."/>
            <person name="Pelletier E."/>
            <person name="Niang G."/>
            <person name="Scheremetjew M."/>
            <person name="Finn R."/>
            <person name="Kale V."/>
            <person name="Holt S."/>
            <person name="Cochrane G."/>
            <person name="Meng A."/>
            <person name="Brown T."/>
            <person name="Cohen L."/>
        </authorList>
    </citation>
    <scope>NUCLEOTIDE SEQUENCE</scope>
    <source>
        <strain evidence="1">CCMP622</strain>
    </source>
</reference>
<evidence type="ECO:0000313" key="1">
    <source>
        <dbReference type="EMBL" id="CAD9752646.1"/>
    </source>
</evidence>
<dbReference type="AlphaFoldDB" id="A0A7S2TIW5"/>
<name>A0A7S2TIW5_9EUKA</name>
<sequence>MGACACASDRDGVRIGNAENYMDDAMCYCEQALAKEFEMRTSFPYVMNDLFDESKSNSNVMGGMLSSTGNQMDNNTNTVEMRLINDPEALQRITDEIWNHAIAPKLRPKLENEYDKFAVDKSIERARRRSGFDRRIQHKLLSLCVGRVVQGKDQVDVAPTEPLYGL</sequence>
<organism evidence="1">
    <name type="scientific">Lotharella oceanica</name>
    <dbReference type="NCBI Taxonomy" id="641309"/>
    <lineage>
        <taxon>Eukaryota</taxon>
        <taxon>Sar</taxon>
        <taxon>Rhizaria</taxon>
        <taxon>Cercozoa</taxon>
        <taxon>Chlorarachniophyceae</taxon>
        <taxon>Lotharella</taxon>
    </lineage>
</organism>